<feature type="chain" id="PRO_5040161659" evidence="1">
    <location>
        <begin position="22"/>
        <end position="414"/>
    </location>
</feature>
<evidence type="ECO:0000313" key="3">
    <source>
        <dbReference type="Proteomes" id="UP001152320"/>
    </source>
</evidence>
<dbReference type="Gene3D" id="2.60.40.10">
    <property type="entry name" value="Immunoglobulins"/>
    <property type="match status" value="1"/>
</dbReference>
<dbReference type="AlphaFoldDB" id="A0A9Q1CMN2"/>
<name>A0A9Q1CMN2_HOLLE</name>
<feature type="signal peptide" evidence="1">
    <location>
        <begin position="1"/>
        <end position="21"/>
    </location>
</feature>
<comment type="caution">
    <text evidence="2">The sequence shown here is derived from an EMBL/GenBank/DDBJ whole genome shotgun (WGS) entry which is preliminary data.</text>
</comment>
<reference evidence="2" key="1">
    <citation type="submission" date="2021-10" db="EMBL/GenBank/DDBJ databases">
        <title>Tropical sea cucumber genome reveals ecological adaptation and Cuvierian tubules defense mechanism.</title>
        <authorList>
            <person name="Chen T."/>
        </authorList>
    </citation>
    <scope>NUCLEOTIDE SEQUENCE</scope>
    <source>
        <strain evidence="2">Nanhai2018</strain>
        <tissue evidence="2">Muscle</tissue>
    </source>
</reference>
<dbReference type="InterPro" id="IPR013783">
    <property type="entry name" value="Ig-like_fold"/>
</dbReference>
<evidence type="ECO:0000256" key="1">
    <source>
        <dbReference type="SAM" id="SignalP"/>
    </source>
</evidence>
<accession>A0A9Q1CMN2</accession>
<gene>
    <name evidence="2" type="ORF">HOLleu_06312</name>
</gene>
<protein>
    <submittedName>
        <fullName evidence="2">Uncharacterized protein</fullName>
    </submittedName>
</protein>
<dbReference type="EMBL" id="JAIZAY010000002">
    <property type="protein sequence ID" value="KAJ8047334.1"/>
    <property type="molecule type" value="Genomic_DNA"/>
</dbReference>
<proteinExistence type="predicted"/>
<dbReference type="OrthoDB" id="5334309at2759"/>
<dbReference type="Proteomes" id="UP001152320">
    <property type="component" value="Chromosome 2"/>
</dbReference>
<keyword evidence="1" id="KW-0732">Signal</keyword>
<organism evidence="2 3">
    <name type="scientific">Holothuria leucospilota</name>
    <name type="common">Black long sea cucumber</name>
    <name type="synonym">Mertensiothuria leucospilota</name>
    <dbReference type="NCBI Taxonomy" id="206669"/>
    <lineage>
        <taxon>Eukaryota</taxon>
        <taxon>Metazoa</taxon>
        <taxon>Echinodermata</taxon>
        <taxon>Eleutherozoa</taxon>
        <taxon>Echinozoa</taxon>
        <taxon>Holothuroidea</taxon>
        <taxon>Aspidochirotacea</taxon>
        <taxon>Aspidochirotida</taxon>
        <taxon>Holothuriidae</taxon>
        <taxon>Holothuria</taxon>
    </lineage>
</organism>
<sequence>MEYLLLCCLMFIFTIFLNDRGHEILNDPEMKSKVGEKRMQNERIFSPKKLYNSTFYEVSESATGVILRQRHHSVASTQKQDFCEVVGGLHHATTGTIAKLTIEINKTCAREHKSDEVSHFSVIAVGKNHIFSFDPSAIEEGSTGTDFTCTPAYPGTYDLYVENIVYKGQWQVSGSPFQLVVEADALTKISYNGESPSCQTLQIPRTNLSWVEGHWLTRELTRDGQDTLRSGWVYQPKACNFDIFTKSNITMAAASPVPKTIVVLGTSTERGIFLSLIDLALREEEKRHFKDSDLGKCWGFVELQLGNLQFIFQDFRVELSRQANECDDKRVKITCHDEKKVEDYKIFDDAMGFLKEFLFNDRIWSDLSLMCVCDVSQLRVIINEIPSSWNGTFYVLSGFKNYRRSLYTRSGRKA</sequence>
<evidence type="ECO:0000313" key="2">
    <source>
        <dbReference type="EMBL" id="KAJ8047334.1"/>
    </source>
</evidence>
<keyword evidence="3" id="KW-1185">Reference proteome</keyword>